<accession>A0A151N9N5</accession>
<proteinExistence type="predicted"/>
<name>A0A151N9N5_ALLMI</name>
<dbReference type="Proteomes" id="UP000050525">
    <property type="component" value="Unassembled WGS sequence"/>
</dbReference>
<dbReference type="AlphaFoldDB" id="A0A151N9N5"/>
<organism evidence="1 2">
    <name type="scientific">Alligator mississippiensis</name>
    <name type="common">American alligator</name>
    <dbReference type="NCBI Taxonomy" id="8496"/>
    <lineage>
        <taxon>Eukaryota</taxon>
        <taxon>Metazoa</taxon>
        <taxon>Chordata</taxon>
        <taxon>Craniata</taxon>
        <taxon>Vertebrata</taxon>
        <taxon>Euteleostomi</taxon>
        <taxon>Archelosauria</taxon>
        <taxon>Archosauria</taxon>
        <taxon>Crocodylia</taxon>
        <taxon>Alligatoridae</taxon>
        <taxon>Alligatorinae</taxon>
        <taxon>Alligator</taxon>
    </lineage>
</organism>
<evidence type="ECO:0000313" key="2">
    <source>
        <dbReference type="Proteomes" id="UP000050525"/>
    </source>
</evidence>
<reference evidence="1 2" key="1">
    <citation type="journal article" date="2012" name="Genome Biol.">
        <title>Sequencing three crocodilian genomes to illuminate the evolution of archosaurs and amniotes.</title>
        <authorList>
            <person name="St John J.A."/>
            <person name="Braun E.L."/>
            <person name="Isberg S.R."/>
            <person name="Miles L.G."/>
            <person name="Chong A.Y."/>
            <person name="Gongora J."/>
            <person name="Dalzell P."/>
            <person name="Moran C."/>
            <person name="Bed'hom B."/>
            <person name="Abzhanov A."/>
            <person name="Burgess S.C."/>
            <person name="Cooksey A.M."/>
            <person name="Castoe T.A."/>
            <person name="Crawford N.G."/>
            <person name="Densmore L.D."/>
            <person name="Drew J.C."/>
            <person name="Edwards S.V."/>
            <person name="Faircloth B.C."/>
            <person name="Fujita M.K."/>
            <person name="Greenwold M.J."/>
            <person name="Hoffmann F.G."/>
            <person name="Howard J.M."/>
            <person name="Iguchi T."/>
            <person name="Janes D.E."/>
            <person name="Khan S.Y."/>
            <person name="Kohno S."/>
            <person name="de Koning A.J."/>
            <person name="Lance S.L."/>
            <person name="McCarthy F.M."/>
            <person name="McCormack J.E."/>
            <person name="Merchant M.E."/>
            <person name="Peterson D.G."/>
            <person name="Pollock D.D."/>
            <person name="Pourmand N."/>
            <person name="Raney B.J."/>
            <person name="Roessler K.A."/>
            <person name="Sanford J.R."/>
            <person name="Sawyer R.H."/>
            <person name="Schmidt C.J."/>
            <person name="Triplett E.W."/>
            <person name="Tuberville T.D."/>
            <person name="Venegas-Anaya M."/>
            <person name="Howard J.T."/>
            <person name="Jarvis E.D."/>
            <person name="Guillette L.J.Jr."/>
            <person name="Glenn T.C."/>
            <person name="Green R.E."/>
            <person name="Ray D.A."/>
        </authorList>
    </citation>
    <scope>NUCLEOTIDE SEQUENCE [LARGE SCALE GENOMIC DNA]</scope>
    <source>
        <strain evidence="1">KSC_2009_1</strain>
    </source>
</reference>
<dbReference type="EMBL" id="AKHW03003682">
    <property type="protein sequence ID" value="KYO33496.1"/>
    <property type="molecule type" value="Genomic_DNA"/>
</dbReference>
<comment type="caution">
    <text evidence="1">The sequence shown here is derived from an EMBL/GenBank/DDBJ whole genome shotgun (WGS) entry which is preliminary data.</text>
</comment>
<protein>
    <submittedName>
        <fullName evidence="1">Uncharacterized protein</fullName>
    </submittedName>
</protein>
<keyword evidence="2" id="KW-1185">Reference proteome</keyword>
<sequence>MSKFVAMRKVSSLIQKKGKVSEMKLPNDILFARHHFKDMQEDEIECSKGNINPMNSFEDILCAIFQNVSSKIHPCCSD</sequence>
<gene>
    <name evidence="1" type="ORF">Y1Q_0008684</name>
</gene>
<evidence type="ECO:0000313" key="1">
    <source>
        <dbReference type="EMBL" id="KYO33496.1"/>
    </source>
</evidence>